<feature type="compositionally biased region" description="Acidic residues" evidence="1">
    <location>
        <begin position="407"/>
        <end position="421"/>
    </location>
</feature>
<reference evidence="2 3" key="1">
    <citation type="submission" date="2014-04" db="EMBL/GenBank/DDBJ databases">
        <authorList>
            <consortium name="DOE Joint Genome Institute"/>
            <person name="Kuo A."/>
            <person name="Kohler A."/>
            <person name="Nagy L.G."/>
            <person name="Floudas D."/>
            <person name="Copeland A."/>
            <person name="Barry K.W."/>
            <person name="Cichocki N."/>
            <person name="Veneault-Fourrey C."/>
            <person name="LaButti K."/>
            <person name="Lindquist E.A."/>
            <person name="Lipzen A."/>
            <person name="Lundell T."/>
            <person name="Morin E."/>
            <person name="Murat C."/>
            <person name="Sun H."/>
            <person name="Tunlid A."/>
            <person name="Henrissat B."/>
            <person name="Grigoriev I.V."/>
            <person name="Hibbett D.S."/>
            <person name="Martin F."/>
            <person name="Nordberg H.P."/>
            <person name="Cantor M.N."/>
            <person name="Hua S.X."/>
        </authorList>
    </citation>
    <scope>NUCLEOTIDE SEQUENCE [LARGE SCALE GENOMIC DNA]</scope>
    <source>
        <strain evidence="2 3">LaAM-08-1</strain>
    </source>
</reference>
<dbReference type="PANTHER" id="PTHR23146:SF0">
    <property type="entry name" value="RNA POLYMERASE-ASSOCIATED PROTEIN LEO1"/>
    <property type="match status" value="1"/>
</dbReference>
<feature type="region of interest" description="Disordered" evidence="1">
    <location>
        <begin position="142"/>
        <end position="165"/>
    </location>
</feature>
<evidence type="ECO:0008006" key="4">
    <source>
        <dbReference type="Google" id="ProtNLM"/>
    </source>
</evidence>
<feature type="compositionally biased region" description="Basic residues" evidence="1">
    <location>
        <begin position="498"/>
        <end position="507"/>
    </location>
</feature>
<dbReference type="Proteomes" id="UP000054477">
    <property type="component" value="Unassembled WGS sequence"/>
</dbReference>
<dbReference type="STRING" id="1095629.A0A0C9XVD3"/>
<feature type="compositionally biased region" description="Basic and acidic residues" evidence="1">
    <location>
        <begin position="397"/>
        <end position="406"/>
    </location>
</feature>
<evidence type="ECO:0000313" key="2">
    <source>
        <dbReference type="EMBL" id="KIK08981.1"/>
    </source>
</evidence>
<sequence>MSSLAGALDGYSTSTSYHEYKGADDIDMPGENQSSSANDDPEDSQDQDEEMTDLFGNDNDVEELKAERVAASPTASGPDSERLPSPERERRQALEYEEEEVPQEIAIEVKEAEVSFPNLPVPRSSDGDNWVIRMPNFVKVDSKPFHPDTYIGPEQDDEETQHIDSTRERSMTIKLKVENMVRWRWTKDQNGVDQRQSNSRIIQWSDGSLSLRLGKELFDIKQDRDTSAGVARQYVGAASQQSQSSSQPPQSQSQPPAAKGLTYLVAQHKRSQVLQSEAVISGYMSLRPTGMQSETHRMLVRAVGQKHNKVARLRMAPEPTVDPEREKMELMKQSLKKSKKKSEQDEALGGGRKRRYSRRTAEHDVWSDDEEEIFPGSEEEEEDGAGRNSARKAKRKTPGEEKKGPEDYQEDDFVVADSSDEEAGKARKRAREGSEMEEDPLDRIDAKIKEQEDAKKRRRVSGEKGGKDDGDETDEEKVDAMDVESEEEEEEEEEFKVRRPGGTRKRAAINFDEEEEG</sequence>
<dbReference type="EMBL" id="KN838540">
    <property type="protein sequence ID" value="KIK08981.1"/>
    <property type="molecule type" value="Genomic_DNA"/>
</dbReference>
<accession>A0A0C9XVD3</accession>
<evidence type="ECO:0000313" key="3">
    <source>
        <dbReference type="Proteomes" id="UP000054477"/>
    </source>
</evidence>
<dbReference type="OrthoDB" id="20844at2759"/>
<feature type="compositionally biased region" description="Basic and acidic residues" evidence="1">
    <location>
        <begin position="441"/>
        <end position="468"/>
    </location>
</feature>
<organism evidence="2 3">
    <name type="scientific">Laccaria amethystina LaAM-08-1</name>
    <dbReference type="NCBI Taxonomy" id="1095629"/>
    <lineage>
        <taxon>Eukaryota</taxon>
        <taxon>Fungi</taxon>
        <taxon>Dikarya</taxon>
        <taxon>Basidiomycota</taxon>
        <taxon>Agaricomycotina</taxon>
        <taxon>Agaricomycetes</taxon>
        <taxon>Agaricomycetidae</taxon>
        <taxon>Agaricales</taxon>
        <taxon>Agaricineae</taxon>
        <taxon>Hydnangiaceae</taxon>
        <taxon>Laccaria</taxon>
    </lineage>
</organism>
<dbReference type="HOGENOM" id="CLU_031059_0_0_1"/>
<protein>
    <recommendedName>
        <fullName evidence="4">RNA polymerase-associated protein LEO1</fullName>
    </recommendedName>
</protein>
<dbReference type="Pfam" id="PF04004">
    <property type="entry name" value="Leo1"/>
    <property type="match status" value="1"/>
</dbReference>
<feature type="region of interest" description="Disordered" evidence="1">
    <location>
        <begin position="238"/>
        <end position="257"/>
    </location>
</feature>
<dbReference type="GO" id="GO:0006368">
    <property type="term" value="P:transcription elongation by RNA polymerase II"/>
    <property type="evidence" value="ECO:0007669"/>
    <property type="project" value="InterPro"/>
</dbReference>
<feature type="region of interest" description="Disordered" evidence="1">
    <location>
        <begin position="1"/>
        <end position="102"/>
    </location>
</feature>
<dbReference type="InterPro" id="IPR007149">
    <property type="entry name" value="Leo1"/>
</dbReference>
<evidence type="ECO:0000256" key="1">
    <source>
        <dbReference type="SAM" id="MobiDB-lite"/>
    </source>
</evidence>
<dbReference type="PANTHER" id="PTHR23146">
    <property type="entry name" value="LEO1 PROTEIN"/>
    <property type="match status" value="1"/>
</dbReference>
<name>A0A0C9XVD3_9AGAR</name>
<dbReference type="GO" id="GO:0016593">
    <property type="term" value="C:Cdc73/Paf1 complex"/>
    <property type="evidence" value="ECO:0007669"/>
    <property type="project" value="InterPro"/>
</dbReference>
<feature type="compositionally biased region" description="Acidic residues" evidence="1">
    <location>
        <begin position="39"/>
        <end position="52"/>
    </location>
</feature>
<reference evidence="3" key="2">
    <citation type="submission" date="2015-01" db="EMBL/GenBank/DDBJ databases">
        <title>Evolutionary Origins and Diversification of the Mycorrhizal Mutualists.</title>
        <authorList>
            <consortium name="DOE Joint Genome Institute"/>
            <consortium name="Mycorrhizal Genomics Consortium"/>
            <person name="Kohler A."/>
            <person name="Kuo A."/>
            <person name="Nagy L.G."/>
            <person name="Floudas D."/>
            <person name="Copeland A."/>
            <person name="Barry K.W."/>
            <person name="Cichocki N."/>
            <person name="Veneault-Fourrey C."/>
            <person name="LaButti K."/>
            <person name="Lindquist E.A."/>
            <person name="Lipzen A."/>
            <person name="Lundell T."/>
            <person name="Morin E."/>
            <person name="Murat C."/>
            <person name="Riley R."/>
            <person name="Ohm R."/>
            <person name="Sun H."/>
            <person name="Tunlid A."/>
            <person name="Henrissat B."/>
            <person name="Grigoriev I.V."/>
            <person name="Hibbett D.S."/>
            <person name="Martin F."/>
        </authorList>
    </citation>
    <scope>NUCLEOTIDE SEQUENCE [LARGE SCALE GENOMIC DNA]</scope>
    <source>
        <strain evidence="3">LaAM-08-1</strain>
    </source>
</reference>
<keyword evidence="3" id="KW-1185">Reference proteome</keyword>
<dbReference type="AlphaFoldDB" id="A0A0C9XVD3"/>
<feature type="region of interest" description="Disordered" evidence="1">
    <location>
        <begin position="314"/>
        <end position="517"/>
    </location>
</feature>
<feature type="compositionally biased region" description="Acidic residues" evidence="1">
    <location>
        <begin position="469"/>
        <end position="494"/>
    </location>
</feature>
<gene>
    <name evidence="2" type="ORF">K443DRAFT_672023</name>
</gene>
<dbReference type="GO" id="GO:0032968">
    <property type="term" value="P:positive regulation of transcription elongation by RNA polymerase II"/>
    <property type="evidence" value="ECO:0007669"/>
    <property type="project" value="TreeGrafter"/>
</dbReference>
<feature type="compositionally biased region" description="Acidic residues" evidence="1">
    <location>
        <begin position="367"/>
        <end position="383"/>
    </location>
</feature>
<dbReference type="GO" id="GO:1990269">
    <property type="term" value="F:RNA polymerase II C-terminal domain phosphoserine binding"/>
    <property type="evidence" value="ECO:0007669"/>
    <property type="project" value="TreeGrafter"/>
</dbReference>
<proteinExistence type="predicted"/>
<feature type="compositionally biased region" description="Basic and acidic residues" evidence="1">
    <location>
        <begin position="79"/>
        <end position="94"/>
    </location>
</feature>